<proteinExistence type="predicted"/>
<gene>
    <name evidence="2" type="ORF">H4075_02610</name>
</gene>
<dbReference type="AlphaFoldDB" id="A0A7G5XI05"/>
<keyword evidence="1" id="KW-0732">Signal</keyword>
<dbReference type="PANTHER" id="PTHR41339:SF1">
    <property type="entry name" value="SECRETED PROTEIN"/>
    <property type="match status" value="1"/>
</dbReference>
<dbReference type="EMBL" id="CP060007">
    <property type="protein sequence ID" value="QNA45108.1"/>
    <property type="molecule type" value="Genomic_DNA"/>
</dbReference>
<protein>
    <submittedName>
        <fullName evidence="2">T9SS C-terminal target domain-containing protein</fullName>
    </submittedName>
</protein>
<feature type="chain" id="PRO_5028831141" evidence="1">
    <location>
        <begin position="19"/>
        <end position="455"/>
    </location>
</feature>
<dbReference type="KEGG" id="lacs:H4075_02610"/>
<reference evidence="3" key="1">
    <citation type="submission" date="2020-08" db="EMBL/GenBank/DDBJ databases">
        <title>Lacibacter sp. S13-6-6 genome sequencing.</title>
        <authorList>
            <person name="Jin L."/>
        </authorList>
    </citation>
    <scope>NUCLEOTIDE SEQUENCE [LARGE SCALE GENOMIC DNA]</scope>
    <source>
        <strain evidence="3">S13-6-6</strain>
    </source>
</reference>
<evidence type="ECO:0000256" key="1">
    <source>
        <dbReference type="SAM" id="SignalP"/>
    </source>
</evidence>
<dbReference type="Proteomes" id="UP000515344">
    <property type="component" value="Chromosome"/>
</dbReference>
<dbReference type="RefSeq" id="WP_182803877.1">
    <property type="nucleotide sequence ID" value="NZ_CP060007.1"/>
</dbReference>
<dbReference type="PROSITE" id="PS51257">
    <property type="entry name" value="PROKAR_LIPOPROTEIN"/>
    <property type="match status" value="1"/>
</dbReference>
<organism evidence="2 3">
    <name type="scientific">Lacibacter sediminis</name>
    <dbReference type="NCBI Taxonomy" id="2760713"/>
    <lineage>
        <taxon>Bacteria</taxon>
        <taxon>Pseudomonadati</taxon>
        <taxon>Bacteroidota</taxon>
        <taxon>Chitinophagia</taxon>
        <taxon>Chitinophagales</taxon>
        <taxon>Chitinophagaceae</taxon>
        <taxon>Lacibacter</taxon>
    </lineage>
</organism>
<evidence type="ECO:0000313" key="3">
    <source>
        <dbReference type="Proteomes" id="UP000515344"/>
    </source>
</evidence>
<keyword evidence="3" id="KW-1185">Reference proteome</keyword>
<feature type="signal peptide" evidence="1">
    <location>
        <begin position="1"/>
        <end position="18"/>
    </location>
</feature>
<evidence type="ECO:0000313" key="2">
    <source>
        <dbReference type="EMBL" id="QNA45108.1"/>
    </source>
</evidence>
<sequence>MKQLLWSFAAALTLGFTACIKVDIDDSTNNTGTTPVGTSLQDKFISAKTISGVINENVELPKGRYVLKGYVYINNRARLTLAAGSVIVSDTIQKGALIIEQNSRLIADGTSSEPIIFTSGKKPGERKPGDWGGIILLGNAPTNRTTTPIIEGGVNAVYGGSIANDNSGIIRYVRIEFAGIAADPNSEINGLTLGGVGNGTVIENVQVSYGNDDAYEFFGGNVNCKNLIAFATADDDFDFDFGYNGRIQFAVSLRDPKFVDGGDAGNGIECDNDGTGTVSSPRTRPQLSNFTFVGPNGADGTLANHNFTTRFRRSTQFSLTNSILIGYQKAGFQFESDSTAAAYIDGRSRFRHNLVNAVVEPYKVSSTSLINAATVQAKAEGVDSCKTYASANDVMLENPFNLTAPNFLPKAGSPALAGASFYGLTGFTTTTYIGAFGTTNWMAGWTSFTPQTNVY</sequence>
<dbReference type="PANTHER" id="PTHR41339">
    <property type="entry name" value="LIPL48"/>
    <property type="match status" value="1"/>
</dbReference>
<name>A0A7G5XI05_9BACT</name>
<accession>A0A7G5XI05</accession>